<evidence type="ECO:0000256" key="3">
    <source>
        <dbReference type="ARBA" id="ARBA00022705"/>
    </source>
</evidence>
<dbReference type="Pfam" id="PF14629">
    <property type="entry name" value="ORC4_C"/>
    <property type="match status" value="1"/>
</dbReference>
<feature type="compositionally biased region" description="Pro residues" evidence="6">
    <location>
        <begin position="57"/>
        <end position="67"/>
    </location>
</feature>
<evidence type="ECO:0000256" key="4">
    <source>
        <dbReference type="ARBA" id="ARBA00023125"/>
    </source>
</evidence>
<keyword evidence="4" id="KW-0238">DNA-binding</keyword>
<feature type="compositionally biased region" description="Polar residues" evidence="6">
    <location>
        <begin position="1"/>
        <end position="12"/>
    </location>
</feature>
<evidence type="ECO:0000313" key="9">
    <source>
        <dbReference type="EMBL" id="KIP05797.1"/>
    </source>
</evidence>
<evidence type="ECO:0000256" key="2">
    <source>
        <dbReference type="ARBA" id="ARBA00005334"/>
    </source>
</evidence>
<gene>
    <name evidence="9" type="ORF">PHLGIDRAFT_73697</name>
</gene>
<dbReference type="Pfam" id="PF13191">
    <property type="entry name" value="AAA_16"/>
    <property type="match status" value="1"/>
</dbReference>
<evidence type="ECO:0000259" key="8">
    <source>
        <dbReference type="Pfam" id="PF14629"/>
    </source>
</evidence>
<keyword evidence="3" id="KW-0235">DNA replication</keyword>
<organism evidence="9 10">
    <name type="scientific">Phlebiopsis gigantea (strain 11061_1 CR5-6)</name>
    <name type="common">White-rot fungus</name>
    <name type="synonym">Peniophora gigantea</name>
    <dbReference type="NCBI Taxonomy" id="745531"/>
    <lineage>
        <taxon>Eukaryota</taxon>
        <taxon>Fungi</taxon>
        <taxon>Dikarya</taxon>
        <taxon>Basidiomycota</taxon>
        <taxon>Agaricomycotina</taxon>
        <taxon>Agaricomycetes</taxon>
        <taxon>Polyporales</taxon>
        <taxon>Phanerochaetaceae</taxon>
        <taxon>Phlebiopsis</taxon>
    </lineage>
</organism>
<evidence type="ECO:0000256" key="1">
    <source>
        <dbReference type="ARBA" id="ARBA00004123"/>
    </source>
</evidence>
<dbReference type="OrthoDB" id="343623at2759"/>
<feature type="compositionally biased region" description="Polar residues" evidence="6">
    <location>
        <begin position="27"/>
        <end position="44"/>
    </location>
</feature>
<feature type="domain" description="Orc1-like AAA ATPase" evidence="7">
    <location>
        <begin position="138"/>
        <end position="289"/>
    </location>
</feature>
<accession>A0A0C3S5V3</accession>
<dbReference type="Gene3D" id="3.40.50.300">
    <property type="entry name" value="P-loop containing nucleotide triphosphate hydrolases"/>
    <property type="match status" value="1"/>
</dbReference>
<sequence length="543" mass="59066">MRDIQNIVSPRVTSPAKASSVKRFPQRETTPTRPKTSVQTSSVLPSLHPPRTEDAASPPPSPKPLPTTPAKSPRKRNDVAAPQVSPSRLPRALPSNLYPALNAQKRATLKALHEISVLPQGDSEDDDNTEPSANTAAFNQLRGLLTGTVERGEGNSCMVIGPKGSGKTQLVERAISTLPEAPIVIRLSGFAQTNDRLAIREIAWQLAEQTGQSLLPPEQDETVQDDENPFIEPNAEVAVTLPPPSHLLALISMLPTLPRPTIITLDGFDLFALHARQSLLYCLLDTVQSCRAVSGNRGIAVVGVTTRVETINILEKRVKSRFSGRIIRTAGLPLFDNWIGAARHALCSPIQDESECDWSNMWNASVDSFLHDQQVVRLLKETFTLTKDIRVLGRLLVATVIALKPSSPALSTSELAAAVNKQRYPPRFSFLSSLTYPSICLLIAAAHVRTSGHETFTFEMLHDAFQDQVRTSMSAPVTVDGGGIGMAFEKLVSLQVFVATASAAAGIGKEFMKYRCDADRSEIKDAVDKTGQLSLKKWLTKAQ</sequence>
<proteinExistence type="inferred from homology"/>
<protein>
    <submittedName>
        <fullName evidence="9">Uncharacterized protein</fullName>
    </submittedName>
</protein>
<dbReference type="STRING" id="745531.A0A0C3S5V3"/>
<reference evidence="9 10" key="1">
    <citation type="journal article" date="2014" name="PLoS Genet.">
        <title>Analysis of the Phlebiopsis gigantea genome, transcriptome and secretome provides insight into its pioneer colonization strategies of wood.</title>
        <authorList>
            <person name="Hori C."/>
            <person name="Ishida T."/>
            <person name="Igarashi K."/>
            <person name="Samejima M."/>
            <person name="Suzuki H."/>
            <person name="Master E."/>
            <person name="Ferreira P."/>
            <person name="Ruiz-Duenas F.J."/>
            <person name="Held B."/>
            <person name="Canessa P."/>
            <person name="Larrondo L.F."/>
            <person name="Schmoll M."/>
            <person name="Druzhinina I.S."/>
            <person name="Kubicek C.P."/>
            <person name="Gaskell J.A."/>
            <person name="Kersten P."/>
            <person name="St John F."/>
            <person name="Glasner J."/>
            <person name="Sabat G."/>
            <person name="Splinter BonDurant S."/>
            <person name="Syed K."/>
            <person name="Yadav J."/>
            <person name="Mgbeahuruike A.C."/>
            <person name="Kovalchuk A."/>
            <person name="Asiegbu F.O."/>
            <person name="Lackner G."/>
            <person name="Hoffmeister D."/>
            <person name="Rencoret J."/>
            <person name="Gutierrez A."/>
            <person name="Sun H."/>
            <person name="Lindquist E."/>
            <person name="Barry K."/>
            <person name="Riley R."/>
            <person name="Grigoriev I.V."/>
            <person name="Henrissat B."/>
            <person name="Kues U."/>
            <person name="Berka R.M."/>
            <person name="Martinez A.T."/>
            <person name="Covert S.F."/>
            <person name="Blanchette R.A."/>
            <person name="Cullen D."/>
        </authorList>
    </citation>
    <scope>NUCLEOTIDE SEQUENCE [LARGE SCALE GENOMIC DNA]</scope>
    <source>
        <strain evidence="9 10">11061_1 CR5-6</strain>
    </source>
</reference>
<dbReference type="AlphaFoldDB" id="A0A0C3S5V3"/>
<comment type="subcellular location">
    <subcellularLocation>
        <location evidence="1">Nucleus</location>
    </subcellularLocation>
</comment>
<evidence type="ECO:0000313" key="10">
    <source>
        <dbReference type="Proteomes" id="UP000053257"/>
    </source>
</evidence>
<keyword evidence="10" id="KW-1185">Reference proteome</keyword>
<dbReference type="GO" id="GO:0003688">
    <property type="term" value="F:DNA replication origin binding"/>
    <property type="evidence" value="ECO:0007669"/>
    <property type="project" value="TreeGrafter"/>
</dbReference>
<evidence type="ECO:0000256" key="5">
    <source>
        <dbReference type="ARBA" id="ARBA00023242"/>
    </source>
</evidence>
<feature type="domain" description="Origin recognition complex subunit 4 C-terminal" evidence="8">
    <location>
        <begin position="342"/>
        <end position="527"/>
    </location>
</feature>
<comment type="similarity">
    <text evidence="2">Belongs to the ORC4 family.</text>
</comment>
<dbReference type="PANTHER" id="PTHR12087">
    <property type="entry name" value="ORIGIN RECOGNITION COMPLEX SUBUNIT 4"/>
    <property type="match status" value="1"/>
</dbReference>
<evidence type="ECO:0000259" key="7">
    <source>
        <dbReference type="Pfam" id="PF13191"/>
    </source>
</evidence>
<evidence type="ECO:0000256" key="6">
    <source>
        <dbReference type="SAM" id="MobiDB-lite"/>
    </source>
</evidence>
<dbReference type="GO" id="GO:0006270">
    <property type="term" value="P:DNA replication initiation"/>
    <property type="evidence" value="ECO:0007669"/>
    <property type="project" value="TreeGrafter"/>
</dbReference>
<dbReference type="InterPro" id="IPR016527">
    <property type="entry name" value="ORC4"/>
</dbReference>
<dbReference type="InterPro" id="IPR027417">
    <property type="entry name" value="P-loop_NTPase"/>
</dbReference>
<feature type="region of interest" description="Disordered" evidence="6">
    <location>
        <begin position="1"/>
        <end position="94"/>
    </location>
</feature>
<dbReference type="InterPro" id="IPR041664">
    <property type="entry name" value="AAA_16"/>
</dbReference>
<keyword evidence="5" id="KW-0539">Nucleus</keyword>
<dbReference type="InterPro" id="IPR032705">
    <property type="entry name" value="ORC4_C"/>
</dbReference>
<dbReference type="GO" id="GO:0005664">
    <property type="term" value="C:nuclear origin of replication recognition complex"/>
    <property type="evidence" value="ECO:0007669"/>
    <property type="project" value="TreeGrafter"/>
</dbReference>
<name>A0A0C3S5V3_PHLG1</name>
<dbReference type="Proteomes" id="UP000053257">
    <property type="component" value="Unassembled WGS sequence"/>
</dbReference>
<dbReference type="SUPFAM" id="SSF52540">
    <property type="entry name" value="P-loop containing nucleoside triphosphate hydrolases"/>
    <property type="match status" value="1"/>
</dbReference>
<dbReference type="EMBL" id="KN840533">
    <property type="protein sequence ID" value="KIP05797.1"/>
    <property type="molecule type" value="Genomic_DNA"/>
</dbReference>
<dbReference type="PANTHER" id="PTHR12087:SF0">
    <property type="entry name" value="ORIGIN RECOGNITION COMPLEX SUBUNIT 4"/>
    <property type="match status" value="1"/>
</dbReference>
<dbReference type="HOGENOM" id="CLU_007115_5_0_1"/>